<dbReference type="EMBL" id="CP095848">
    <property type="protein sequence ID" value="UPL50550.1"/>
    <property type="molecule type" value="Genomic_DNA"/>
</dbReference>
<organism evidence="1 2">
    <name type="scientific">Hymenobacter sublimis</name>
    <dbReference type="NCBI Taxonomy" id="2933777"/>
    <lineage>
        <taxon>Bacteria</taxon>
        <taxon>Pseudomonadati</taxon>
        <taxon>Bacteroidota</taxon>
        <taxon>Cytophagia</taxon>
        <taxon>Cytophagales</taxon>
        <taxon>Hymenobacteraceae</taxon>
        <taxon>Hymenobacter</taxon>
    </lineage>
</organism>
<gene>
    <name evidence="1" type="ORF">MWH26_06485</name>
</gene>
<proteinExistence type="predicted"/>
<reference evidence="1 2" key="1">
    <citation type="submission" date="2022-04" db="EMBL/GenBank/DDBJ databases">
        <title>Hymenobacter sp. isolated from the air.</title>
        <authorList>
            <person name="Won M."/>
            <person name="Lee C.-M."/>
            <person name="Woen H.-Y."/>
            <person name="Kwon S.-W."/>
        </authorList>
    </citation>
    <scope>NUCLEOTIDE SEQUENCE [LARGE SCALE GENOMIC DNA]</scope>
    <source>
        <strain evidence="2">5516 S-25</strain>
    </source>
</reference>
<evidence type="ECO:0000313" key="1">
    <source>
        <dbReference type="EMBL" id="UPL50550.1"/>
    </source>
</evidence>
<dbReference type="Proteomes" id="UP000829647">
    <property type="component" value="Chromosome"/>
</dbReference>
<dbReference type="Pfam" id="PF20901">
    <property type="entry name" value="Sf6_terminase"/>
    <property type="match status" value="1"/>
</dbReference>
<keyword evidence="2" id="KW-1185">Reference proteome</keyword>
<evidence type="ECO:0000313" key="2">
    <source>
        <dbReference type="Proteomes" id="UP000829647"/>
    </source>
</evidence>
<name>A0ABY4JD95_9BACT</name>
<dbReference type="RefSeq" id="WP_247976562.1">
    <property type="nucleotide sequence ID" value="NZ_CP095848.1"/>
</dbReference>
<dbReference type="Gene3D" id="1.10.10.60">
    <property type="entry name" value="Homeodomain-like"/>
    <property type="match status" value="1"/>
</dbReference>
<dbReference type="InterPro" id="IPR048683">
    <property type="entry name" value="Sf6_terminase"/>
</dbReference>
<accession>A0ABY4JD95</accession>
<sequence>MGTSTYTQAIADEICMRIAQGEFLINICKDQHMPTTSTVYYWRLKPEFKSFSDTYTQAKLIRAELLAEQLLDLSNPDPVLPDTLISINRARLQVDTRKWVLSKVLHKEYGDKVEANDIHVAEVEDLSALTLEEQYQLALLKRKMKEANK</sequence>
<protein>
    <recommendedName>
        <fullName evidence="3">Terminase small subunit</fullName>
    </recommendedName>
</protein>
<evidence type="ECO:0008006" key="3">
    <source>
        <dbReference type="Google" id="ProtNLM"/>
    </source>
</evidence>